<reference evidence="3" key="1">
    <citation type="submission" date="2016-06" db="UniProtKB">
        <authorList>
            <consortium name="WormBaseParasite"/>
        </authorList>
    </citation>
    <scope>IDENTIFICATION</scope>
</reference>
<evidence type="ECO:0000313" key="1">
    <source>
        <dbReference type="EMBL" id="VDM25059.1"/>
    </source>
</evidence>
<evidence type="ECO:0000313" key="3">
    <source>
        <dbReference type="WBParaSite" id="TCNE_0000089301-mRNA-1"/>
    </source>
</evidence>
<dbReference type="EMBL" id="UYWY01000531">
    <property type="protein sequence ID" value="VDM25059.1"/>
    <property type="molecule type" value="Genomic_DNA"/>
</dbReference>
<organism evidence="2 3">
    <name type="scientific">Toxocara canis</name>
    <name type="common">Canine roundworm</name>
    <dbReference type="NCBI Taxonomy" id="6265"/>
    <lineage>
        <taxon>Eukaryota</taxon>
        <taxon>Metazoa</taxon>
        <taxon>Ecdysozoa</taxon>
        <taxon>Nematoda</taxon>
        <taxon>Chromadorea</taxon>
        <taxon>Rhabditida</taxon>
        <taxon>Spirurina</taxon>
        <taxon>Ascaridomorpha</taxon>
        <taxon>Ascaridoidea</taxon>
        <taxon>Toxocaridae</taxon>
        <taxon>Toxocara</taxon>
    </lineage>
</organism>
<evidence type="ECO:0000313" key="2">
    <source>
        <dbReference type="Proteomes" id="UP000050794"/>
    </source>
</evidence>
<reference evidence="1 2" key="2">
    <citation type="submission" date="2018-11" db="EMBL/GenBank/DDBJ databases">
        <authorList>
            <consortium name="Pathogen Informatics"/>
        </authorList>
    </citation>
    <scope>NUCLEOTIDE SEQUENCE [LARGE SCALE GENOMIC DNA]</scope>
</reference>
<sequence>MYKVRSWGREQDGCRFATSASRREACAVRAIKSVEDLSSFHIVFNDFLPTLTNDFDEKVCPRHFYFHPRCATSRRFYTPHLAMRRVPVVGSLISCLQFEIKF</sequence>
<name>A0A183TXC4_TOXCA</name>
<dbReference type="Proteomes" id="UP000050794">
    <property type="component" value="Unassembled WGS sequence"/>
</dbReference>
<dbReference type="WBParaSite" id="TCNE_0000089301-mRNA-1">
    <property type="protein sequence ID" value="TCNE_0000089301-mRNA-1"/>
    <property type="gene ID" value="TCNE_0000089301"/>
</dbReference>
<accession>A0A183TXC4</accession>
<keyword evidence="2" id="KW-1185">Reference proteome</keyword>
<protein>
    <submittedName>
        <fullName evidence="1 3">Uncharacterized protein</fullName>
    </submittedName>
</protein>
<dbReference type="AlphaFoldDB" id="A0A183TXC4"/>
<gene>
    <name evidence="1" type="ORF">TCNE_LOCUS894</name>
</gene>
<proteinExistence type="predicted"/>